<reference evidence="5 6" key="1">
    <citation type="submission" date="2017-04" db="EMBL/GenBank/DDBJ databases">
        <title>Unexpected and diverse lifestyles within the genus Limnohabitans.</title>
        <authorList>
            <person name="Kasalicky V."/>
            <person name="Mehrshad M."/>
            <person name="Andrei S.-A."/>
            <person name="Salcher M."/>
            <person name="Kratochvilova H."/>
            <person name="Simek K."/>
            <person name="Ghai R."/>
        </authorList>
    </citation>
    <scope>NUCLEOTIDE SEQUENCE [LARGE SCALE GENOMIC DNA]</scope>
    <source>
        <strain evidence="5 6">II-B4</strain>
    </source>
</reference>
<comment type="caution">
    <text evidence="5">The sequence shown here is derived from an EMBL/GenBank/DDBJ whole genome shotgun (WGS) entry which is preliminary data.</text>
</comment>
<protein>
    <recommendedName>
        <fullName evidence="4">VRR-NUC domain-containing protein</fullName>
    </recommendedName>
</protein>
<gene>
    <name evidence="5" type="ORF">B9Z37_03900</name>
</gene>
<dbReference type="OrthoDB" id="8890914at2"/>
<evidence type="ECO:0000313" key="6">
    <source>
        <dbReference type="Proteomes" id="UP000250790"/>
    </source>
</evidence>
<evidence type="ECO:0000256" key="2">
    <source>
        <dbReference type="ARBA" id="ARBA00022722"/>
    </source>
</evidence>
<dbReference type="GO" id="GO:0004518">
    <property type="term" value="F:nuclease activity"/>
    <property type="evidence" value="ECO:0007669"/>
    <property type="project" value="UniProtKB-KW"/>
</dbReference>
<keyword evidence="2" id="KW-0540">Nuclease</keyword>
<organism evidence="5 6">
    <name type="scientific">Limnohabitans parvus II-B4</name>
    <dbReference type="NCBI Taxonomy" id="1293052"/>
    <lineage>
        <taxon>Bacteria</taxon>
        <taxon>Pseudomonadati</taxon>
        <taxon>Pseudomonadota</taxon>
        <taxon>Betaproteobacteria</taxon>
        <taxon>Burkholderiales</taxon>
        <taxon>Comamonadaceae</taxon>
        <taxon>Limnohabitans</taxon>
    </lineage>
</organism>
<evidence type="ECO:0000256" key="1">
    <source>
        <dbReference type="ARBA" id="ARBA00001946"/>
    </source>
</evidence>
<comment type="cofactor">
    <cofactor evidence="1">
        <name>Mg(2+)</name>
        <dbReference type="ChEBI" id="CHEBI:18420"/>
    </cofactor>
</comment>
<dbReference type="EMBL" id="NESN01000001">
    <property type="protein sequence ID" value="PUE55693.1"/>
    <property type="molecule type" value="Genomic_DNA"/>
</dbReference>
<dbReference type="Proteomes" id="UP000250790">
    <property type="component" value="Unassembled WGS sequence"/>
</dbReference>
<dbReference type="GO" id="GO:0016788">
    <property type="term" value="F:hydrolase activity, acting on ester bonds"/>
    <property type="evidence" value="ECO:0007669"/>
    <property type="project" value="InterPro"/>
</dbReference>
<evidence type="ECO:0000256" key="3">
    <source>
        <dbReference type="ARBA" id="ARBA00022801"/>
    </source>
</evidence>
<dbReference type="Pfam" id="PF08774">
    <property type="entry name" value="VRR_NUC"/>
    <property type="match status" value="1"/>
</dbReference>
<dbReference type="AlphaFoldDB" id="A0A315ED38"/>
<proteinExistence type="predicted"/>
<keyword evidence="3" id="KW-0378">Hydrolase</keyword>
<dbReference type="InterPro" id="IPR014883">
    <property type="entry name" value="VRR_NUC"/>
</dbReference>
<evidence type="ECO:0000313" key="5">
    <source>
        <dbReference type="EMBL" id="PUE55693.1"/>
    </source>
</evidence>
<accession>A0A315ED38</accession>
<evidence type="ECO:0000259" key="4">
    <source>
        <dbReference type="Pfam" id="PF08774"/>
    </source>
</evidence>
<name>A0A315ED38_9BURK</name>
<feature type="domain" description="VRR-NUC" evidence="4">
    <location>
        <begin position="99"/>
        <end position="198"/>
    </location>
</feature>
<dbReference type="InterPro" id="IPR011856">
    <property type="entry name" value="tRNA_endonuc-like_dom_sf"/>
</dbReference>
<dbReference type="GO" id="GO:0003676">
    <property type="term" value="F:nucleic acid binding"/>
    <property type="evidence" value="ECO:0007669"/>
    <property type="project" value="InterPro"/>
</dbReference>
<keyword evidence="6" id="KW-1185">Reference proteome</keyword>
<dbReference type="RefSeq" id="WP_108311684.1">
    <property type="nucleotide sequence ID" value="NZ_NESN01000001.1"/>
</dbReference>
<sequence>MKETEVKPSLRISHIVHGRESRGNRVYYLVDPKGQGTMSAVPETVVLRRWRQRRFDGYRFSGTRLSATIWRAVSKALGQNAKQLCSMSLTELTQANERKRPALRQEFLALPAPEALHTLFAVCGPRRLQAILDKHTSEAHAGLSGVPDLFVYAIYLSTGKPAIARFVEVKKPEEPVSQVQLDEIAFLNGLGLHARVLRLKERTSTLK</sequence>
<dbReference type="Gene3D" id="3.40.1350.10">
    <property type="match status" value="1"/>
</dbReference>